<evidence type="ECO:0000256" key="2">
    <source>
        <dbReference type="ARBA" id="ARBA00022801"/>
    </source>
</evidence>
<dbReference type="PROSITE" id="PS51194">
    <property type="entry name" value="HELICASE_CTER"/>
    <property type="match status" value="1"/>
</dbReference>
<reference evidence="6 7" key="1">
    <citation type="journal article" date="2019" name="Mol. Biol. Evol.">
        <title>Blast fungal genomes show frequent chromosomal changes, gene gains and losses, and effector gene turnover.</title>
        <authorList>
            <person name="Gomez Luciano L.B."/>
            <person name="Jason Tsai I."/>
            <person name="Chuma I."/>
            <person name="Tosa Y."/>
            <person name="Chen Y.H."/>
            <person name="Li J.Y."/>
            <person name="Li M.Y."/>
            <person name="Jade Lu M.Y."/>
            <person name="Nakayashiki H."/>
            <person name="Li W.H."/>
        </authorList>
    </citation>
    <scope>NUCLEOTIDE SEQUENCE [LARGE SCALE GENOMIC DNA]</scope>
    <source>
        <strain evidence="6 7">NI907</strain>
    </source>
</reference>
<protein>
    <recommendedName>
        <fullName evidence="5">Helicase C-terminal domain-containing protein</fullName>
    </recommendedName>
</protein>
<dbReference type="KEGG" id="pgri:PgNI_09005"/>
<keyword evidence="3" id="KW-0067">ATP-binding</keyword>
<dbReference type="Pfam" id="PF00271">
    <property type="entry name" value="Helicase_C"/>
    <property type="match status" value="1"/>
</dbReference>
<dbReference type="GO" id="GO:0006281">
    <property type="term" value="P:DNA repair"/>
    <property type="evidence" value="ECO:0007669"/>
    <property type="project" value="TreeGrafter"/>
</dbReference>
<feature type="compositionally biased region" description="Basic residues" evidence="4">
    <location>
        <begin position="1144"/>
        <end position="1155"/>
    </location>
</feature>
<organism evidence="6 7">
    <name type="scientific">Pyricularia grisea</name>
    <name type="common">Crabgrass-specific blast fungus</name>
    <name type="synonym">Magnaporthe grisea</name>
    <dbReference type="NCBI Taxonomy" id="148305"/>
    <lineage>
        <taxon>Eukaryota</taxon>
        <taxon>Fungi</taxon>
        <taxon>Dikarya</taxon>
        <taxon>Ascomycota</taxon>
        <taxon>Pezizomycotina</taxon>
        <taxon>Sordariomycetes</taxon>
        <taxon>Sordariomycetidae</taxon>
        <taxon>Magnaporthales</taxon>
        <taxon>Pyriculariaceae</taxon>
        <taxon>Pyricularia</taxon>
    </lineage>
</organism>
<dbReference type="InterPro" id="IPR000330">
    <property type="entry name" value="SNF2_N"/>
</dbReference>
<keyword evidence="1" id="KW-0547">Nucleotide-binding</keyword>
<sequence>MTLPESSTFPHHVAAGCLHVSRVDSGLSDEQWFRLPKQWNPFFRSDQELNRSIVASGVHHIELTESLHKCTNFPLELQELLFEVALAPFAKLFRHHWIELEFVRSQDDADINSLVRVYLLPDDKDRSLINRSNKPLRRHWNSLLSKLDFSPSAWKGKSNGDRSFQPALMQPPDQDGAEPSLLQLFNTIPSPKPSPDYLLDSNDREYCRSLLNCDIPGLKTQLFLYQREAAAAMFEREAQPSQRTDPRLCHVVDQNGDPWFFDYITGEVLKDGRSYEGVSGGILAEEMGSGKTLICLALIAATRQQPAYRPEMYTAPIIVRPKLGSLADMAAAAGSMASVPWRSYFSREQCGDREYTNCLDKIEQNPGWYLMPRPAPKRVSRQPEAFEQQSDKVYLSCASLVIVPTNLLEQWKDEIAKHTPDLRTLVLTKAQVPTTIPNTLSLLQYDVILVSVTRFERLIDNRIKDKHGSWVLLSPLAQVHFKRIIIDEGHALGHSTLAKKSNLLLVVEQLQTSARWVVTGTPSKGLYGVDGSCAGRKELSHSQERKDTEHIGSIAAHYLNARPWANKVLEDGDTTADWRVYVMQTKNNNEVQNRRRQSVLKSTLDSLIIRHPKSELSRLLPKVTEKTVYIDGSYQDIMSLNLFAAYIILNSVQSQRVDQDYFFHPKQRKYLDELVSNERQASFFGGNFFTATDIHKAVLTAEEFLQKGDVVISKEDDCLIREAITFAKMAEANKTREVSSRCFEVPIYIEDFPGREYAGVLSSWAVDGKGGDKMCTIAPLVVVLQRYVRPWLSSPESLEIVFNSGTFATYGAKARNKAMGGVPEIIQRGEGPSSIAFTDKDDKMYKDVSKQKKARSGTLEWADVNDTLEKDEEIAKPLVKCRLVSTASAKLSYLIDQITKYKDEEKILVFYETENVGWYIAGCLEILHIPHLIYAKNLKAERRAQYVATFNEMSKFRVMLMDLKQAAFGLNMNSASRIYFVNPVLNPQIEAQAIGRARRIGQSKDVTVETLVLRGTLEELIVERKKKMTQEEHRRIKSIMDDRPFYEWFQNARILPLPDVAADDGPGQMAPLAVPVPLFGRGSGQIIHPDQDLLAKGERESSDRECATPCSDNGGVGSSFGRKRPLSMAADAADAAAEDAVDKKPKKPAKGVRFA</sequence>
<name>A0A6P8AWA1_PYRGI</name>
<keyword evidence="2" id="KW-0378">Hydrolase</keyword>
<dbReference type="GO" id="GO:0008094">
    <property type="term" value="F:ATP-dependent activity, acting on DNA"/>
    <property type="evidence" value="ECO:0007669"/>
    <property type="project" value="TreeGrafter"/>
</dbReference>
<keyword evidence="6" id="KW-1185">Reference proteome</keyword>
<gene>
    <name evidence="7" type="ORF">PgNI_09005</name>
</gene>
<reference evidence="7" key="2">
    <citation type="submission" date="2019-10" db="EMBL/GenBank/DDBJ databases">
        <authorList>
            <consortium name="NCBI Genome Project"/>
        </authorList>
    </citation>
    <scope>NUCLEOTIDE SEQUENCE</scope>
    <source>
        <strain evidence="7">NI907</strain>
    </source>
</reference>
<dbReference type="InterPro" id="IPR050628">
    <property type="entry name" value="SNF2_RAD54_helicase_TF"/>
</dbReference>
<accession>A0A6P8AWA1</accession>
<feature type="domain" description="Helicase C-terminal" evidence="5">
    <location>
        <begin position="893"/>
        <end position="1053"/>
    </location>
</feature>
<feature type="compositionally biased region" description="Basic and acidic residues" evidence="4">
    <location>
        <begin position="1097"/>
        <end position="1106"/>
    </location>
</feature>
<dbReference type="GeneID" id="41963903"/>
<dbReference type="CDD" id="cd18793">
    <property type="entry name" value="SF2_C_SNF"/>
    <property type="match status" value="1"/>
</dbReference>
<dbReference type="Gene3D" id="3.40.50.10810">
    <property type="entry name" value="Tandem AAA-ATPase domain"/>
    <property type="match status" value="2"/>
</dbReference>
<feature type="region of interest" description="Disordered" evidence="4">
    <location>
        <begin position="154"/>
        <end position="176"/>
    </location>
</feature>
<dbReference type="GO" id="GO:0005634">
    <property type="term" value="C:nucleus"/>
    <property type="evidence" value="ECO:0007669"/>
    <property type="project" value="TreeGrafter"/>
</dbReference>
<dbReference type="RefSeq" id="XP_030979198.1">
    <property type="nucleotide sequence ID" value="XM_031128995.1"/>
</dbReference>
<dbReference type="InterPro" id="IPR038718">
    <property type="entry name" value="SNF2-like_sf"/>
</dbReference>
<evidence type="ECO:0000313" key="7">
    <source>
        <dbReference type="RefSeq" id="XP_030979198.1"/>
    </source>
</evidence>
<dbReference type="PANTHER" id="PTHR45626">
    <property type="entry name" value="TRANSCRIPTION TERMINATION FACTOR 2-RELATED"/>
    <property type="match status" value="1"/>
</dbReference>
<evidence type="ECO:0000256" key="4">
    <source>
        <dbReference type="SAM" id="MobiDB-lite"/>
    </source>
</evidence>
<evidence type="ECO:0000256" key="1">
    <source>
        <dbReference type="ARBA" id="ARBA00022741"/>
    </source>
</evidence>
<dbReference type="InterPro" id="IPR014001">
    <property type="entry name" value="Helicase_ATP-bd"/>
</dbReference>
<proteinExistence type="predicted"/>
<feature type="region of interest" description="Disordered" evidence="4">
    <location>
        <begin position="1097"/>
        <end position="1155"/>
    </location>
</feature>
<evidence type="ECO:0000256" key="3">
    <source>
        <dbReference type="ARBA" id="ARBA00022840"/>
    </source>
</evidence>
<dbReference type="Proteomes" id="UP000515153">
    <property type="component" value="Chromosome V"/>
</dbReference>
<dbReference type="AlphaFoldDB" id="A0A6P8AWA1"/>
<dbReference type="PANTHER" id="PTHR45626:SF51">
    <property type="entry name" value="SNF2-RELATED DOMAIN-CONTAINING PROTEIN"/>
    <property type="match status" value="1"/>
</dbReference>
<dbReference type="Gene3D" id="3.40.50.300">
    <property type="entry name" value="P-loop containing nucleotide triphosphate hydrolases"/>
    <property type="match status" value="1"/>
</dbReference>
<dbReference type="SUPFAM" id="SSF52540">
    <property type="entry name" value="P-loop containing nucleoside triphosphate hydrolases"/>
    <property type="match status" value="2"/>
</dbReference>
<evidence type="ECO:0000313" key="6">
    <source>
        <dbReference type="Proteomes" id="UP000515153"/>
    </source>
</evidence>
<dbReference type="GO" id="GO:0016787">
    <property type="term" value="F:hydrolase activity"/>
    <property type="evidence" value="ECO:0007669"/>
    <property type="project" value="UniProtKB-KW"/>
</dbReference>
<dbReference type="GO" id="GO:0005524">
    <property type="term" value="F:ATP binding"/>
    <property type="evidence" value="ECO:0007669"/>
    <property type="project" value="UniProtKB-KW"/>
</dbReference>
<evidence type="ECO:0000259" key="5">
    <source>
        <dbReference type="PROSITE" id="PS51194"/>
    </source>
</evidence>
<dbReference type="Pfam" id="PF00176">
    <property type="entry name" value="SNF2-rel_dom"/>
    <property type="match status" value="1"/>
</dbReference>
<reference evidence="7" key="3">
    <citation type="submission" date="2025-08" db="UniProtKB">
        <authorList>
            <consortium name="RefSeq"/>
        </authorList>
    </citation>
    <scope>IDENTIFICATION</scope>
    <source>
        <strain evidence="7">NI907</strain>
    </source>
</reference>
<dbReference type="InterPro" id="IPR001650">
    <property type="entry name" value="Helicase_C-like"/>
</dbReference>
<dbReference type="InterPro" id="IPR027417">
    <property type="entry name" value="P-loop_NTPase"/>
</dbReference>
<dbReference type="SMART" id="SM00487">
    <property type="entry name" value="DEXDc"/>
    <property type="match status" value="1"/>
</dbReference>
<dbReference type="InterPro" id="IPR049730">
    <property type="entry name" value="SNF2/RAD54-like_C"/>
</dbReference>